<reference evidence="2" key="2">
    <citation type="submission" date="2023-04" db="EMBL/GenBank/DDBJ databases">
        <authorList>
            <person name="Bruccoleri R.E."/>
            <person name="Oakeley E.J."/>
            <person name="Faust A.-M."/>
            <person name="Dessus-Babus S."/>
            <person name="Altorfer M."/>
            <person name="Burckhardt D."/>
            <person name="Oertli M."/>
            <person name="Naumann U."/>
            <person name="Petersen F."/>
            <person name="Wong J."/>
        </authorList>
    </citation>
    <scope>NUCLEOTIDE SEQUENCE</scope>
    <source>
        <strain evidence="2">GSM-AAB239-AS_SAM_17_03QT</strain>
        <tissue evidence="2">Leaf</tissue>
    </source>
</reference>
<evidence type="ECO:0000256" key="1">
    <source>
        <dbReference type="SAM" id="MobiDB-lite"/>
    </source>
</evidence>
<comment type="caution">
    <text evidence="2">The sequence shown here is derived from an EMBL/GenBank/DDBJ whole genome shotgun (WGS) entry which is preliminary data.</text>
</comment>
<accession>A0AAX6G486</accession>
<organism evidence="2 3">
    <name type="scientific">Iris pallida</name>
    <name type="common">Sweet iris</name>
    <dbReference type="NCBI Taxonomy" id="29817"/>
    <lineage>
        <taxon>Eukaryota</taxon>
        <taxon>Viridiplantae</taxon>
        <taxon>Streptophyta</taxon>
        <taxon>Embryophyta</taxon>
        <taxon>Tracheophyta</taxon>
        <taxon>Spermatophyta</taxon>
        <taxon>Magnoliopsida</taxon>
        <taxon>Liliopsida</taxon>
        <taxon>Asparagales</taxon>
        <taxon>Iridaceae</taxon>
        <taxon>Iridoideae</taxon>
        <taxon>Irideae</taxon>
        <taxon>Iris</taxon>
    </lineage>
</organism>
<sequence>MTGIVTTVDPQSVATLRKYFFSLNRRFRFRSNRRSFVISATSQDTTMKSAAKDGGYAYTTDRLLTKSRIARRPLTTLPKDEHEEHQDYSKGDPPLQIQQSHGALP</sequence>
<name>A0AAX6G486_IRIPA</name>
<protein>
    <submittedName>
        <fullName evidence="2">Uncharacterized protein</fullName>
    </submittedName>
</protein>
<gene>
    <name evidence="2" type="ORF">M6B38_383195</name>
</gene>
<dbReference type="EMBL" id="JANAVB010022800">
    <property type="protein sequence ID" value="KAJ6823460.1"/>
    <property type="molecule type" value="Genomic_DNA"/>
</dbReference>
<feature type="compositionally biased region" description="Polar residues" evidence="1">
    <location>
        <begin position="96"/>
        <end position="105"/>
    </location>
</feature>
<dbReference type="Proteomes" id="UP001140949">
    <property type="component" value="Unassembled WGS sequence"/>
</dbReference>
<reference evidence="2" key="1">
    <citation type="journal article" date="2023" name="GigaByte">
        <title>Genome assembly of the bearded iris, Iris pallida Lam.</title>
        <authorList>
            <person name="Bruccoleri R.E."/>
            <person name="Oakeley E.J."/>
            <person name="Faust A.M.E."/>
            <person name="Altorfer M."/>
            <person name="Dessus-Babus S."/>
            <person name="Burckhardt D."/>
            <person name="Oertli M."/>
            <person name="Naumann U."/>
            <person name="Petersen F."/>
            <person name="Wong J."/>
        </authorList>
    </citation>
    <scope>NUCLEOTIDE SEQUENCE</scope>
    <source>
        <strain evidence="2">GSM-AAB239-AS_SAM_17_03QT</strain>
    </source>
</reference>
<proteinExistence type="predicted"/>
<feature type="compositionally biased region" description="Basic and acidic residues" evidence="1">
    <location>
        <begin position="78"/>
        <end position="90"/>
    </location>
</feature>
<feature type="region of interest" description="Disordered" evidence="1">
    <location>
        <begin position="69"/>
        <end position="105"/>
    </location>
</feature>
<dbReference type="AlphaFoldDB" id="A0AAX6G486"/>
<evidence type="ECO:0000313" key="3">
    <source>
        <dbReference type="Proteomes" id="UP001140949"/>
    </source>
</evidence>
<evidence type="ECO:0000313" key="2">
    <source>
        <dbReference type="EMBL" id="KAJ6823460.1"/>
    </source>
</evidence>
<keyword evidence="3" id="KW-1185">Reference proteome</keyword>